<dbReference type="PROSITE" id="PS51318">
    <property type="entry name" value="TAT"/>
    <property type="match status" value="1"/>
</dbReference>
<evidence type="ECO:0000313" key="4">
    <source>
        <dbReference type="EMBL" id="CAA9381781.1"/>
    </source>
</evidence>
<reference evidence="4" key="1">
    <citation type="submission" date="2020-02" db="EMBL/GenBank/DDBJ databases">
        <authorList>
            <person name="Meier V. D."/>
        </authorList>
    </citation>
    <scope>NUCLEOTIDE SEQUENCE</scope>
    <source>
        <strain evidence="4">AVDCRST_MAG21</strain>
    </source>
</reference>
<feature type="chain" id="PRO_5026973509" description="SH3b domain-containing protein" evidence="2">
    <location>
        <begin position="42"/>
        <end position="417"/>
    </location>
</feature>
<accession>A0A6J4N999</accession>
<dbReference type="PANTHER" id="PTHR34408:SF1">
    <property type="entry name" value="GLYCOSYL HYDROLASE FAMILY 19 DOMAIN-CONTAINING PROTEIN HI_1415"/>
    <property type="match status" value="1"/>
</dbReference>
<protein>
    <recommendedName>
        <fullName evidence="3">SH3b domain-containing protein</fullName>
    </recommendedName>
</protein>
<organism evidence="4">
    <name type="scientific">uncultured Nocardioidaceae bacterium</name>
    <dbReference type="NCBI Taxonomy" id="253824"/>
    <lineage>
        <taxon>Bacteria</taxon>
        <taxon>Bacillati</taxon>
        <taxon>Actinomycetota</taxon>
        <taxon>Actinomycetes</taxon>
        <taxon>Propionibacteriales</taxon>
        <taxon>Nocardioidaceae</taxon>
        <taxon>environmental samples</taxon>
    </lineage>
</organism>
<dbReference type="EMBL" id="CADCUL010000152">
    <property type="protein sequence ID" value="CAA9381781.1"/>
    <property type="molecule type" value="Genomic_DNA"/>
</dbReference>
<feature type="domain" description="SH3b" evidence="3">
    <location>
        <begin position="112"/>
        <end position="176"/>
    </location>
</feature>
<dbReference type="AlphaFoldDB" id="A0A6J4N999"/>
<dbReference type="PANTHER" id="PTHR34408">
    <property type="entry name" value="FAMILY PROTEIN, PUTATIVE-RELATED"/>
    <property type="match status" value="1"/>
</dbReference>
<proteinExistence type="predicted"/>
<dbReference type="Gene3D" id="2.70.70.10">
    <property type="entry name" value="Glucose Permease (Domain IIA)"/>
    <property type="match status" value="1"/>
</dbReference>
<feature type="signal peptide" evidence="2">
    <location>
        <begin position="1"/>
        <end position="41"/>
    </location>
</feature>
<evidence type="ECO:0000259" key="3">
    <source>
        <dbReference type="PROSITE" id="PS51781"/>
    </source>
</evidence>
<dbReference type="Gene3D" id="2.30.30.40">
    <property type="entry name" value="SH3 Domains"/>
    <property type="match status" value="3"/>
</dbReference>
<feature type="region of interest" description="Disordered" evidence="1">
    <location>
        <begin position="177"/>
        <end position="201"/>
    </location>
</feature>
<dbReference type="InterPro" id="IPR011055">
    <property type="entry name" value="Dup_hybrid_motif"/>
</dbReference>
<dbReference type="InterPro" id="IPR006311">
    <property type="entry name" value="TAT_signal"/>
</dbReference>
<keyword evidence="2" id="KW-0732">Signal</keyword>
<dbReference type="Pfam" id="PF08239">
    <property type="entry name" value="SH3_3"/>
    <property type="match status" value="2"/>
</dbReference>
<sequence>MSTPRPHLPTPHRRLHLALVALVALASLGATLALPARTAHAATAVTTSDLNLRVGYLPTSRVKLVMPEGAVVELINRNASPNGYWKVSYQGTRGYAHGDYLDFSGGSGDGGGATGTATTTSALNLRSRASTSSTVLLVMPEGASVSLTGQSSNGFLGVTYQGTSGWASADYLSTGGGGDGGGDGGGSTGTARTTSELNLRSRASTSSTVLLVMPSGASVELTGQSSNGFLGVTYRGTSGWAFADYLDTSGGGGDGGGGGSSNIILPVESGSGWKVIQGYNGGTHQGTYQYALDLARVGGGTAGSSVISPVSGTVVWNDFNSGGILIDMGNGYGVAMFHVTFDASLGRGDAVSQGQWLGTISGPGGNGYAVTPHVEIDVWDIASGRVSTPFIGINALSGNELPNNGSYNQYGGTVFYP</sequence>
<evidence type="ECO:0000256" key="1">
    <source>
        <dbReference type="SAM" id="MobiDB-lite"/>
    </source>
</evidence>
<feature type="compositionally biased region" description="Polar residues" evidence="1">
    <location>
        <begin position="191"/>
        <end position="201"/>
    </location>
</feature>
<dbReference type="InterPro" id="IPR003646">
    <property type="entry name" value="SH3-like_bac-type"/>
</dbReference>
<dbReference type="SMART" id="SM00287">
    <property type="entry name" value="SH3b"/>
    <property type="match status" value="3"/>
</dbReference>
<dbReference type="InterPro" id="IPR052354">
    <property type="entry name" value="Cell_Wall_Dynamics_Protein"/>
</dbReference>
<dbReference type="PROSITE" id="PS51781">
    <property type="entry name" value="SH3B"/>
    <property type="match status" value="1"/>
</dbReference>
<evidence type="ECO:0000256" key="2">
    <source>
        <dbReference type="SAM" id="SignalP"/>
    </source>
</evidence>
<feature type="compositionally biased region" description="Gly residues" evidence="1">
    <location>
        <begin position="177"/>
        <end position="188"/>
    </location>
</feature>
<name>A0A6J4N999_9ACTN</name>
<gene>
    <name evidence="4" type="ORF">AVDCRST_MAG21-1693</name>
</gene>